<dbReference type="Gene3D" id="3.40.390.10">
    <property type="entry name" value="Collagenase (Catalytic Domain)"/>
    <property type="match status" value="1"/>
</dbReference>
<protein>
    <recommendedName>
        <fullName evidence="2">Peptidase M12A domain-containing protein</fullName>
    </recommendedName>
</protein>
<dbReference type="Proteomes" id="UP000270094">
    <property type="component" value="Unassembled WGS sequence"/>
</dbReference>
<reference evidence="3 4" key="1">
    <citation type="submission" date="2018-11" db="EMBL/GenBank/DDBJ databases">
        <authorList>
            <consortium name="Pathogen Informatics"/>
        </authorList>
    </citation>
    <scope>NUCLEOTIDE SEQUENCE [LARGE SCALE GENOMIC DNA]</scope>
</reference>
<keyword evidence="4" id="KW-1185">Reference proteome</keyword>
<dbReference type="GO" id="GO:0006508">
    <property type="term" value="P:proteolysis"/>
    <property type="evidence" value="ECO:0007669"/>
    <property type="project" value="InterPro"/>
</dbReference>
<dbReference type="Pfam" id="PF01400">
    <property type="entry name" value="Astacin"/>
    <property type="match status" value="1"/>
</dbReference>
<dbReference type="PANTHER" id="PTHR10127">
    <property type="entry name" value="DISCOIDIN, CUB, EGF, LAMININ , AND ZINC METALLOPROTEASE DOMAIN CONTAINING"/>
    <property type="match status" value="1"/>
</dbReference>
<evidence type="ECO:0000313" key="3">
    <source>
        <dbReference type="EMBL" id="VDM73988.1"/>
    </source>
</evidence>
<dbReference type="EMBL" id="UYYB01033504">
    <property type="protein sequence ID" value="VDM73988.1"/>
    <property type="molecule type" value="Genomic_DNA"/>
</dbReference>
<name>A0A3P7L4A4_STRVU</name>
<dbReference type="PANTHER" id="PTHR10127:SF831">
    <property type="entry name" value="ZINC METALLOPROTEINASE NAS-37"/>
    <property type="match status" value="1"/>
</dbReference>
<dbReference type="InterPro" id="IPR001506">
    <property type="entry name" value="Peptidase_M12A"/>
</dbReference>
<accession>A0A3P7L4A4</accession>
<dbReference type="OrthoDB" id="5863434at2759"/>
<sequence>MSLTGTLEERKLRLQHFAELYFEEATSAEQNNTQQSIALQCAQLARIEAGLGINKSTRAKRQIHNLNTLWSENHVYYYFATGVEEHRKTSIRNTLQYIRDHTCIDFTESDTAVNRIRVFRGSGCYSYIGMVGGV</sequence>
<feature type="non-terminal residue" evidence="3">
    <location>
        <position position="134"/>
    </location>
</feature>
<gene>
    <name evidence="3" type="ORF">SVUK_LOCUS8986</name>
</gene>
<organism evidence="3 4">
    <name type="scientific">Strongylus vulgaris</name>
    <name type="common">Blood worm</name>
    <dbReference type="NCBI Taxonomy" id="40348"/>
    <lineage>
        <taxon>Eukaryota</taxon>
        <taxon>Metazoa</taxon>
        <taxon>Ecdysozoa</taxon>
        <taxon>Nematoda</taxon>
        <taxon>Chromadorea</taxon>
        <taxon>Rhabditida</taxon>
        <taxon>Rhabditina</taxon>
        <taxon>Rhabditomorpha</taxon>
        <taxon>Strongyloidea</taxon>
        <taxon>Strongylidae</taxon>
        <taxon>Strongylus</taxon>
    </lineage>
</organism>
<evidence type="ECO:0000259" key="2">
    <source>
        <dbReference type="PROSITE" id="PS51864"/>
    </source>
</evidence>
<dbReference type="GO" id="GO:0004222">
    <property type="term" value="F:metalloendopeptidase activity"/>
    <property type="evidence" value="ECO:0007669"/>
    <property type="project" value="InterPro"/>
</dbReference>
<evidence type="ECO:0000313" key="4">
    <source>
        <dbReference type="Proteomes" id="UP000270094"/>
    </source>
</evidence>
<dbReference type="PROSITE" id="PS51864">
    <property type="entry name" value="ASTACIN"/>
    <property type="match status" value="1"/>
</dbReference>
<dbReference type="AlphaFoldDB" id="A0A3P7L4A4"/>
<feature type="domain" description="Peptidase M12A" evidence="2">
    <location>
        <begin position="58"/>
        <end position="134"/>
    </location>
</feature>
<dbReference type="SUPFAM" id="SSF55486">
    <property type="entry name" value="Metalloproteases ('zincins'), catalytic domain"/>
    <property type="match status" value="1"/>
</dbReference>
<evidence type="ECO:0000256" key="1">
    <source>
        <dbReference type="PROSITE-ProRule" id="PRU01211"/>
    </source>
</evidence>
<proteinExistence type="predicted"/>
<dbReference type="InterPro" id="IPR024079">
    <property type="entry name" value="MetalloPept_cat_dom_sf"/>
</dbReference>
<comment type="caution">
    <text evidence="1">Lacks conserved residue(s) required for the propagation of feature annotation.</text>
</comment>